<sequence>GASNLRASHSSRHAPNRRNHSRTIASGNPRTGSVCPSFGEPLLKPAGLLFEYDNIASLRSCNDDDELDVRLLPKDGDNLTERVKPPESDFFFIPQVTRDGDERQRKRVLVLCTGGTLTMTPNSDIGGALSPVPGALTDFMKSMLELTNDKMPEVVVHEYSPLLDSADMGPPDWQVIARDIKSNYLHFDGFVVISGTDTMAYAATALSFMLENLGKPIVFTGSQVPIAEPHSDARQNLIMALIFAAREAPICEVTIFFHGRLLRACRSQKVNAGALHAFDSPNMPPLATTGITINENSHLILPPARGVLRVHTRMDTRLLALRPVPGFDDQILRHTIEAGAESGSLRALVLQLYGTGNAPAAKKDLIECLKRATDLGILVIASTQCHKGSVMMGHYATGKALESAGVVPSNDMTLEAISCKVAYLMGRGDLSTEEVGKLMLTHTDALPPPPFSSTYQRISRNGRILY</sequence>
<dbReference type="PANTHER" id="PTHR11707:SF28">
    <property type="entry name" value="60 KDA LYSOPHOSPHOLIPASE"/>
    <property type="match status" value="1"/>
</dbReference>
<dbReference type="PIRSF" id="PIRSF001220">
    <property type="entry name" value="L-ASNase_gatD"/>
    <property type="match status" value="1"/>
</dbReference>
<dbReference type="AlphaFoldDB" id="A0ABD3SGT1"/>
<organism evidence="10 11">
    <name type="scientific">Cyclostephanos tholiformis</name>
    <dbReference type="NCBI Taxonomy" id="382380"/>
    <lineage>
        <taxon>Eukaryota</taxon>
        <taxon>Sar</taxon>
        <taxon>Stramenopiles</taxon>
        <taxon>Ochrophyta</taxon>
        <taxon>Bacillariophyta</taxon>
        <taxon>Coscinodiscophyceae</taxon>
        <taxon>Thalassiosirophycidae</taxon>
        <taxon>Stephanodiscales</taxon>
        <taxon>Stephanodiscaceae</taxon>
        <taxon>Cyclostephanos</taxon>
    </lineage>
</organism>
<dbReference type="Pfam" id="PF00710">
    <property type="entry name" value="Asparaginase"/>
    <property type="match status" value="1"/>
</dbReference>
<evidence type="ECO:0000256" key="3">
    <source>
        <dbReference type="ARBA" id="ARBA00022801"/>
    </source>
</evidence>
<dbReference type="InterPro" id="IPR041725">
    <property type="entry name" value="L-asparaginase_I"/>
</dbReference>
<dbReference type="InterPro" id="IPR036152">
    <property type="entry name" value="Asp/glu_Ase-like_sf"/>
</dbReference>
<feature type="region of interest" description="Disordered" evidence="7">
    <location>
        <begin position="1"/>
        <end position="34"/>
    </location>
</feature>
<accession>A0ABD3SGT1</accession>
<comment type="similarity">
    <text evidence="1">Belongs to the asparaginase 1 family.</text>
</comment>
<dbReference type="Gene3D" id="3.40.50.1170">
    <property type="entry name" value="L-asparaginase, N-terminal domain"/>
    <property type="match status" value="1"/>
</dbReference>
<dbReference type="InterPro" id="IPR040919">
    <property type="entry name" value="Asparaginase_C"/>
</dbReference>
<evidence type="ECO:0000313" key="11">
    <source>
        <dbReference type="Proteomes" id="UP001530377"/>
    </source>
</evidence>
<dbReference type="Gene3D" id="3.40.50.40">
    <property type="match status" value="1"/>
</dbReference>
<comment type="caution">
    <text evidence="10">The sequence shown here is derived from an EMBL/GenBank/DDBJ whole genome shotgun (WGS) entry which is preliminary data.</text>
</comment>
<feature type="compositionally biased region" description="Basic residues" evidence="7">
    <location>
        <begin position="9"/>
        <end position="21"/>
    </location>
</feature>
<keyword evidence="11" id="KW-1185">Reference proteome</keyword>
<proteinExistence type="inferred from homology"/>
<evidence type="ECO:0000256" key="7">
    <source>
        <dbReference type="SAM" id="MobiDB-lite"/>
    </source>
</evidence>
<protein>
    <recommendedName>
        <fullName evidence="2">asparaginase</fullName>
        <ecNumber evidence="2">3.5.1.1</ecNumber>
    </recommendedName>
</protein>
<comment type="catalytic activity">
    <reaction evidence="4">
        <text>L-asparagine + H2O = L-aspartate + NH4(+)</text>
        <dbReference type="Rhea" id="RHEA:21016"/>
        <dbReference type="ChEBI" id="CHEBI:15377"/>
        <dbReference type="ChEBI" id="CHEBI:28938"/>
        <dbReference type="ChEBI" id="CHEBI:29991"/>
        <dbReference type="ChEBI" id="CHEBI:58048"/>
        <dbReference type="EC" id="3.5.1.1"/>
    </reaction>
</comment>
<feature type="binding site" evidence="6">
    <location>
        <position position="165"/>
    </location>
    <ligand>
        <name>substrate</name>
    </ligand>
</feature>
<name>A0ABD3SGT1_9STRA</name>
<evidence type="ECO:0000259" key="8">
    <source>
        <dbReference type="Pfam" id="PF00710"/>
    </source>
</evidence>
<feature type="compositionally biased region" description="Polar residues" evidence="7">
    <location>
        <begin position="22"/>
        <end position="31"/>
    </location>
</feature>
<evidence type="ECO:0000313" key="10">
    <source>
        <dbReference type="EMBL" id="KAL3823791.1"/>
    </source>
</evidence>
<feature type="domain" description="Asparaginase/glutaminase C-terminal" evidence="9">
    <location>
        <begin position="322"/>
        <end position="439"/>
    </location>
</feature>
<dbReference type="InterPro" id="IPR027474">
    <property type="entry name" value="L-asparaginase_N"/>
</dbReference>
<feature type="binding site" evidence="6">
    <location>
        <begin position="196"/>
        <end position="197"/>
    </location>
    <ligand>
        <name>substrate</name>
    </ligand>
</feature>
<dbReference type="GO" id="GO:0004067">
    <property type="term" value="F:asparaginase activity"/>
    <property type="evidence" value="ECO:0007669"/>
    <property type="project" value="UniProtKB-UniRule"/>
</dbReference>
<evidence type="ECO:0000256" key="4">
    <source>
        <dbReference type="ARBA" id="ARBA00049366"/>
    </source>
</evidence>
<dbReference type="GO" id="GO:0009066">
    <property type="term" value="P:aspartate family amino acid metabolic process"/>
    <property type="evidence" value="ECO:0007669"/>
    <property type="project" value="UniProtKB-ARBA"/>
</dbReference>
<dbReference type="InterPro" id="IPR027473">
    <property type="entry name" value="L-asparaginase_C"/>
</dbReference>
<feature type="non-terminal residue" evidence="10">
    <location>
        <position position="1"/>
    </location>
</feature>
<feature type="domain" description="L-asparaginase N-terminal" evidence="8">
    <location>
        <begin position="107"/>
        <end position="294"/>
    </location>
</feature>
<dbReference type="EC" id="3.5.1.1" evidence="2"/>
<dbReference type="InterPro" id="IPR006033">
    <property type="entry name" value="AsnA_fam"/>
</dbReference>
<dbReference type="PANTHER" id="PTHR11707">
    <property type="entry name" value="L-ASPARAGINASE"/>
    <property type="match status" value="1"/>
</dbReference>
<dbReference type="PIRSF" id="PIRSF500176">
    <property type="entry name" value="L_ASNase"/>
    <property type="match status" value="1"/>
</dbReference>
<evidence type="ECO:0000256" key="1">
    <source>
        <dbReference type="ARBA" id="ARBA00010518"/>
    </source>
</evidence>
<keyword evidence="3" id="KW-0378">Hydrolase</keyword>
<dbReference type="FunFam" id="3.40.50.1170:FF:000001">
    <property type="entry name" value="L-asparaginase 2"/>
    <property type="match status" value="1"/>
</dbReference>
<evidence type="ECO:0000256" key="6">
    <source>
        <dbReference type="PIRSR" id="PIRSR001220-2"/>
    </source>
</evidence>
<dbReference type="SUPFAM" id="SSF53774">
    <property type="entry name" value="Glutaminase/Asparaginase"/>
    <property type="match status" value="1"/>
</dbReference>
<dbReference type="SFLD" id="SFLDS00057">
    <property type="entry name" value="Glutaminase/Asparaginase"/>
    <property type="match status" value="1"/>
</dbReference>
<dbReference type="Proteomes" id="UP001530377">
    <property type="component" value="Unassembled WGS sequence"/>
</dbReference>
<dbReference type="EMBL" id="JALLPB020000029">
    <property type="protein sequence ID" value="KAL3823791.1"/>
    <property type="molecule type" value="Genomic_DNA"/>
</dbReference>
<evidence type="ECO:0000259" key="9">
    <source>
        <dbReference type="Pfam" id="PF17763"/>
    </source>
</evidence>
<dbReference type="NCBIfam" id="TIGR00519">
    <property type="entry name" value="asnASE_I"/>
    <property type="match status" value="1"/>
</dbReference>
<dbReference type="InterPro" id="IPR037152">
    <property type="entry name" value="L-asparaginase_N_sf"/>
</dbReference>
<dbReference type="FunFam" id="3.40.50.40:FF:000001">
    <property type="entry name" value="L-asparaginase 1"/>
    <property type="match status" value="1"/>
</dbReference>
<dbReference type="PRINTS" id="PR00139">
    <property type="entry name" value="ASNGLNASE"/>
</dbReference>
<evidence type="ECO:0000256" key="2">
    <source>
        <dbReference type="ARBA" id="ARBA00012920"/>
    </source>
</evidence>
<dbReference type="Pfam" id="PF17763">
    <property type="entry name" value="Asparaginase_C"/>
    <property type="match status" value="1"/>
</dbReference>
<feature type="active site" description="O-isoaspartyl threonine intermediate" evidence="5">
    <location>
        <position position="116"/>
    </location>
</feature>
<dbReference type="PROSITE" id="PS51732">
    <property type="entry name" value="ASN_GLN_ASE_3"/>
    <property type="match status" value="1"/>
</dbReference>
<dbReference type="SMART" id="SM00870">
    <property type="entry name" value="Asparaginase"/>
    <property type="match status" value="1"/>
</dbReference>
<dbReference type="CDD" id="cd08963">
    <property type="entry name" value="L-asparaginase_I"/>
    <property type="match status" value="1"/>
</dbReference>
<dbReference type="InterPro" id="IPR006034">
    <property type="entry name" value="Asparaginase/glutaminase-like"/>
</dbReference>
<evidence type="ECO:0000256" key="5">
    <source>
        <dbReference type="PIRSR" id="PIRSR001220-1"/>
    </source>
</evidence>
<reference evidence="10 11" key="1">
    <citation type="submission" date="2024-10" db="EMBL/GenBank/DDBJ databases">
        <title>Updated reference genomes for cyclostephanoid diatoms.</title>
        <authorList>
            <person name="Roberts W.R."/>
            <person name="Alverson A.J."/>
        </authorList>
    </citation>
    <scope>NUCLEOTIDE SEQUENCE [LARGE SCALE GENOMIC DNA]</scope>
    <source>
        <strain evidence="10 11">AJA228-03</strain>
    </source>
</reference>
<gene>
    <name evidence="10" type="ORF">ACHAXA_011578</name>
</gene>